<dbReference type="Proteomes" id="UP000249300">
    <property type="component" value="Chromosome 1"/>
</dbReference>
<evidence type="ECO:0000313" key="3">
    <source>
        <dbReference type="Proteomes" id="UP000030136"/>
    </source>
</evidence>
<dbReference type="Proteomes" id="UP000030136">
    <property type="component" value="Unassembled WGS sequence"/>
</dbReference>
<proteinExistence type="predicted"/>
<dbReference type="RefSeq" id="WP_023939961.1">
    <property type="nucleotide sequence ID" value="NZ_JQJC01000006.1"/>
</dbReference>
<evidence type="ECO:0008006" key="5">
    <source>
        <dbReference type="Google" id="ProtNLM"/>
    </source>
</evidence>
<keyword evidence="4" id="KW-1185">Reference proteome</keyword>
<dbReference type="Gene3D" id="3.30.500.20">
    <property type="entry name" value="BH3703-like domains"/>
    <property type="match status" value="1"/>
</dbReference>
<dbReference type="EMBL" id="LS483447">
    <property type="protein sequence ID" value="SQH72696.1"/>
    <property type="molecule type" value="Genomic_DNA"/>
</dbReference>
<protein>
    <recommendedName>
        <fullName evidence="5">DUF600 family protein</fullName>
    </recommendedName>
</protein>
<name>A0A2X4PFL3_9PORP</name>
<evidence type="ECO:0000313" key="4">
    <source>
        <dbReference type="Proteomes" id="UP000249300"/>
    </source>
</evidence>
<evidence type="ECO:0000313" key="2">
    <source>
        <dbReference type="EMBL" id="SQH72696.1"/>
    </source>
</evidence>
<dbReference type="EMBL" id="JQJC01000006">
    <property type="protein sequence ID" value="KGN96361.1"/>
    <property type="molecule type" value="Genomic_DNA"/>
</dbReference>
<sequence>MSTVSEIYSRIGQRIVDSIGCKWLTATLHIEYIGGVKTFLEYQTDNGEVENTVLQDSFKNMRDIKELNAIMTAENDKNKWNKAIFTVTPEGKFNVEFIWDQKLQNKIEELTKE</sequence>
<reference evidence="1 3" key="1">
    <citation type="submission" date="2014-08" db="EMBL/GenBank/DDBJ databases">
        <title>Porphyromonas crevioricanis strain:COT-253_OH1447 Genome sequencing.</title>
        <authorList>
            <person name="Wallis C."/>
            <person name="Deusch O."/>
            <person name="O'Flynn C."/>
            <person name="Davis I."/>
            <person name="Jospin G."/>
            <person name="Darling A.E."/>
            <person name="Coil D.A."/>
            <person name="Alexiev A."/>
            <person name="Horsfall A."/>
            <person name="Kirkwood N."/>
            <person name="Harris S."/>
            <person name="Eisen J.A."/>
        </authorList>
    </citation>
    <scope>NUCLEOTIDE SEQUENCE [LARGE SCALE GENOMIC DNA]</scope>
    <source>
        <strain evidence="3">COT-253 OH1447</strain>
        <strain evidence="1">COT-253_OH1447</strain>
    </source>
</reference>
<dbReference type="KEGG" id="pcre:NCTC12858_00523"/>
<dbReference type="AlphaFoldDB" id="A0A2X4PFL3"/>
<dbReference type="InterPro" id="IPR036170">
    <property type="entry name" value="YezG-like_sf"/>
</dbReference>
<accession>A0A2X4PFL3</accession>
<reference evidence="2 4" key="2">
    <citation type="submission" date="2018-06" db="EMBL/GenBank/DDBJ databases">
        <authorList>
            <consortium name="Pathogen Informatics"/>
            <person name="Doyle S."/>
        </authorList>
    </citation>
    <scope>NUCLEOTIDE SEQUENCE [LARGE SCALE GENOMIC DNA]</scope>
    <source>
        <strain evidence="2 4">NCTC12858</strain>
    </source>
</reference>
<gene>
    <name evidence="1" type="ORF">HQ38_01875</name>
    <name evidence="2" type="ORF">NCTC12858_00523</name>
</gene>
<dbReference type="SUPFAM" id="SSF160424">
    <property type="entry name" value="BH3703-like"/>
    <property type="match status" value="1"/>
</dbReference>
<evidence type="ECO:0000313" key="1">
    <source>
        <dbReference type="EMBL" id="KGN96361.1"/>
    </source>
</evidence>
<organism evidence="2 4">
    <name type="scientific">Porphyromonas crevioricanis</name>
    <dbReference type="NCBI Taxonomy" id="393921"/>
    <lineage>
        <taxon>Bacteria</taxon>
        <taxon>Pseudomonadati</taxon>
        <taxon>Bacteroidota</taxon>
        <taxon>Bacteroidia</taxon>
        <taxon>Bacteroidales</taxon>
        <taxon>Porphyromonadaceae</taxon>
        <taxon>Porphyromonas</taxon>
    </lineage>
</organism>